<proteinExistence type="predicted"/>
<comment type="caution">
    <text evidence="2">The sequence shown here is derived from an EMBL/GenBank/DDBJ whole genome shotgun (WGS) entry which is preliminary data.</text>
</comment>
<reference evidence="2 3" key="1">
    <citation type="submission" date="2020-02" db="EMBL/GenBank/DDBJ databases">
        <title>Genome sequence of the type strain CCBAU10050 of Rhizobium daejeonense.</title>
        <authorList>
            <person name="Gao J."/>
            <person name="Sun J."/>
        </authorList>
    </citation>
    <scope>NUCLEOTIDE SEQUENCE [LARGE SCALE GENOMIC DNA]</scope>
    <source>
        <strain evidence="2 3">CCBAU10050</strain>
    </source>
</reference>
<dbReference type="RefSeq" id="WP_163903597.1">
    <property type="nucleotide sequence ID" value="NZ_CP048427.1"/>
</dbReference>
<dbReference type="Proteomes" id="UP000477849">
    <property type="component" value="Unassembled WGS sequence"/>
</dbReference>
<organism evidence="2 3">
    <name type="scientific">Rhizobium daejeonense</name>
    <dbReference type="NCBI Taxonomy" id="240521"/>
    <lineage>
        <taxon>Bacteria</taxon>
        <taxon>Pseudomonadati</taxon>
        <taxon>Pseudomonadota</taxon>
        <taxon>Alphaproteobacteria</taxon>
        <taxon>Hyphomicrobiales</taxon>
        <taxon>Rhizobiaceae</taxon>
        <taxon>Rhizobium/Agrobacterium group</taxon>
        <taxon>Rhizobium</taxon>
    </lineage>
</organism>
<keyword evidence="3" id="KW-1185">Reference proteome</keyword>
<feature type="compositionally biased region" description="Polar residues" evidence="1">
    <location>
        <begin position="264"/>
        <end position="277"/>
    </location>
</feature>
<evidence type="ECO:0008006" key="4">
    <source>
        <dbReference type="Google" id="ProtNLM"/>
    </source>
</evidence>
<evidence type="ECO:0000313" key="2">
    <source>
        <dbReference type="EMBL" id="NGO63759.1"/>
    </source>
</evidence>
<name>A0A6M1RXC7_9HYPH</name>
<evidence type="ECO:0000313" key="3">
    <source>
        <dbReference type="Proteomes" id="UP000477849"/>
    </source>
</evidence>
<feature type="region of interest" description="Disordered" evidence="1">
    <location>
        <begin position="245"/>
        <end position="277"/>
    </location>
</feature>
<accession>A0A6M1RXC7</accession>
<feature type="compositionally biased region" description="Basic and acidic residues" evidence="1">
    <location>
        <begin position="249"/>
        <end position="263"/>
    </location>
</feature>
<dbReference type="AlphaFoldDB" id="A0A6M1RXC7"/>
<sequence>MQIDRISEIIAHFIGHFDSVMDEARLRIGYTGGQVHDNAPAPSEELEALDPKFASDLALKDYVPGVEYQDNGVKHFDVGGRAYFDPLSTQELRDLDEGFGGGFRLPRMGVSEPNIPIEPDERLLVHPGPGSAISHMAQINLLFDDDYLNMTSDYHAKLDTSYVVERLAEFATDAVRFTPFSDLDRTDAYESLQKIAQEVHDYKEDLVSNNTTSIGEDAEVNFVLAGDEIHGTYVNGVITQEAPSLNDFMPDRGLAEPEDDPQKSETPLEQPGPQNTLDITAGANVVANIASFTTTGVITPVMSVMGNYHQIDVITQAYVYSDNDTNAFAQKGCGNGWDGENSSHAPTVAANIATFDRTEFGGTGADSQAAPDQDPTYPSDWRVSVIDGDVCFVQWIEQYNFVTDNDQMVVTTTGYETTVLIGGNAAFNITAYLGLGQQYDLVIVGGNVLDMNIISQLAVLYDNDTITGEAGGTDNVNTQTGNNLLWNEASIHNVGSNDRFEAMPDYMQQAQQNIQHGDPNMPETLGTDPNFVGHEWLNVLYITGNLYDITYIKQVSILGDSDHVTQAASDYLANTQTANITIDTGSNAIINIAEIVDYDSFGGSTYVAGQTYSDAILIQGGLVEDDHTQPQPTNNQLANEVIAFLDNDPAPPNTDDIVFNSADDLGGPHASPADVMQTMIA</sequence>
<protein>
    <recommendedName>
        <fullName evidence="4">Type I secretion protein</fullName>
    </recommendedName>
</protein>
<gene>
    <name evidence="2" type="ORF">G6N76_08725</name>
</gene>
<evidence type="ECO:0000256" key="1">
    <source>
        <dbReference type="SAM" id="MobiDB-lite"/>
    </source>
</evidence>
<dbReference type="EMBL" id="JAAKZH010000002">
    <property type="protein sequence ID" value="NGO63759.1"/>
    <property type="molecule type" value="Genomic_DNA"/>
</dbReference>